<evidence type="ECO:0000313" key="1">
    <source>
        <dbReference type="EMBL" id="KAK2024747.1"/>
    </source>
</evidence>
<gene>
    <name evidence="1" type="ORF">LX32DRAFT_84580</name>
</gene>
<protein>
    <submittedName>
        <fullName evidence="1">Uncharacterized protein</fullName>
    </submittedName>
</protein>
<proteinExistence type="predicted"/>
<comment type="caution">
    <text evidence="1">The sequence shown here is derived from an EMBL/GenBank/DDBJ whole genome shotgun (WGS) entry which is preliminary data.</text>
</comment>
<sequence length="71" mass="8437">MWKGKKGEKRPEPMSSFSARWRKPGRLREFEKNEVLLVWCCLFGWRWRLTMDCRRFVHVAHGWLAGLAGGC</sequence>
<reference evidence="1" key="1">
    <citation type="submission" date="2021-06" db="EMBL/GenBank/DDBJ databases">
        <title>Comparative genomics, transcriptomics and evolutionary studies reveal genomic signatures of adaptation to plant cell wall in hemibiotrophic fungi.</title>
        <authorList>
            <consortium name="DOE Joint Genome Institute"/>
            <person name="Baroncelli R."/>
            <person name="Diaz J.F."/>
            <person name="Benocci T."/>
            <person name="Peng M."/>
            <person name="Battaglia E."/>
            <person name="Haridas S."/>
            <person name="Andreopoulos W."/>
            <person name="Labutti K."/>
            <person name="Pangilinan J."/>
            <person name="Floch G.L."/>
            <person name="Makela M.R."/>
            <person name="Henrissat B."/>
            <person name="Grigoriev I.V."/>
            <person name="Crouch J.A."/>
            <person name="De Vries R.P."/>
            <person name="Sukno S.A."/>
            <person name="Thon M.R."/>
        </authorList>
    </citation>
    <scope>NUCLEOTIDE SEQUENCE</scope>
    <source>
        <strain evidence="1">MAFF235873</strain>
    </source>
</reference>
<dbReference type="EMBL" id="MU842955">
    <property type="protein sequence ID" value="KAK2024747.1"/>
    <property type="molecule type" value="Genomic_DNA"/>
</dbReference>
<name>A0AAD9LXS1_9PEZI</name>
<accession>A0AAD9LXS1</accession>
<organism evidence="1 2">
    <name type="scientific">Colletotrichum zoysiae</name>
    <dbReference type="NCBI Taxonomy" id="1216348"/>
    <lineage>
        <taxon>Eukaryota</taxon>
        <taxon>Fungi</taxon>
        <taxon>Dikarya</taxon>
        <taxon>Ascomycota</taxon>
        <taxon>Pezizomycotina</taxon>
        <taxon>Sordariomycetes</taxon>
        <taxon>Hypocreomycetidae</taxon>
        <taxon>Glomerellales</taxon>
        <taxon>Glomerellaceae</taxon>
        <taxon>Colletotrichum</taxon>
        <taxon>Colletotrichum graminicola species complex</taxon>
    </lineage>
</organism>
<dbReference type="Proteomes" id="UP001232148">
    <property type="component" value="Unassembled WGS sequence"/>
</dbReference>
<keyword evidence="2" id="KW-1185">Reference proteome</keyword>
<evidence type="ECO:0000313" key="2">
    <source>
        <dbReference type="Proteomes" id="UP001232148"/>
    </source>
</evidence>
<dbReference type="AlphaFoldDB" id="A0AAD9LXS1"/>